<dbReference type="RefSeq" id="WP_012159487.1">
    <property type="nucleotide sequence ID" value="NC_009922.1"/>
</dbReference>
<dbReference type="HOGENOM" id="CLU_101301_0_0_9"/>
<keyword evidence="3" id="KW-1185">Reference proteome</keyword>
<name>A8MGF2_ALKOO</name>
<evidence type="ECO:0000313" key="3">
    <source>
        <dbReference type="Proteomes" id="UP000000269"/>
    </source>
</evidence>
<dbReference type="AlphaFoldDB" id="A8MGF2"/>
<keyword evidence="1" id="KW-0812">Transmembrane</keyword>
<accession>A8MGF2</accession>
<dbReference type="EMBL" id="CP000853">
    <property type="protein sequence ID" value="ABW19175.1"/>
    <property type="molecule type" value="Genomic_DNA"/>
</dbReference>
<dbReference type="STRING" id="350688.Clos_1632"/>
<proteinExistence type="predicted"/>
<dbReference type="Pfam" id="PF05137">
    <property type="entry name" value="PilN"/>
    <property type="match status" value="1"/>
</dbReference>
<feature type="transmembrane region" description="Helical" evidence="1">
    <location>
        <begin position="22"/>
        <end position="41"/>
    </location>
</feature>
<keyword evidence="1" id="KW-0472">Membrane</keyword>
<sequence length="190" mass="21756">MGDLNFFQHYIEKNELKIDKKIIYIAISISICFFLICYGIYNQVMIMKEIKAVENLKKTAEDMNILKRIEEIKSKENEVSNLKKIMGKAATLDETIEKRDISDEDILNKIYHSIPENLYLTSLSINSSEVNITGLAKDKLSIAKFQSGLMAVDNYEDSFISHISIKEGYYDFTLNVTMKGVSDDGKTIEK</sequence>
<evidence type="ECO:0008006" key="4">
    <source>
        <dbReference type="Google" id="ProtNLM"/>
    </source>
</evidence>
<reference evidence="3" key="1">
    <citation type="submission" date="2007-10" db="EMBL/GenBank/DDBJ databases">
        <title>Complete genome of Alkaliphilus oremlandii OhILAs.</title>
        <authorList>
            <person name="Copeland A."/>
            <person name="Lucas S."/>
            <person name="Lapidus A."/>
            <person name="Barry K."/>
            <person name="Detter J.C."/>
            <person name="Glavina del Rio T."/>
            <person name="Hammon N."/>
            <person name="Israni S."/>
            <person name="Dalin E."/>
            <person name="Tice H."/>
            <person name="Pitluck S."/>
            <person name="Chain P."/>
            <person name="Malfatti S."/>
            <person name="Shin M."/>
            <person name="Vergez L."/>
            <person name="Schmutz J."/>
            <person name="Larimer F."/>
            <person name="Land M."/>
            <person name="Hauser L."/>
            <person name="Kyrpides N."/>
            <person name="Mikhailova N."/>
            <person name="Stolz J.F."/>
            <person name="Dawson A."/>
            <person name="Fisher E."/>
            <person name="Crable B."/>
            <person name="Perera E."/>
            <person name="Lisak J."/>
            <person name="Ranganathan M."/>
            <person name="Basu P."/>
            <person name="Richardson P."/>
        </authorList>
    </citation>
    <scope>NUCLEOTIDE SEQUENCE [LARGE SCALE GENOMIC DNA]</scope>
    <source>
        <strain evidence="3">OhILAs</strain>
    </source>
</reference>
<dbReference type="InterPro" id="IPR007813">
    <property type="entry name" value="PilN"/>
</dbReference>
<keyword evidence="1" id="KW-1133">Transmembrane helix</keyword>
<gene>
    <name evidence="2" type="ordered locus">Clos_1632</name>
</gene>
<organism evidence="2 3">
    <name type="scientific">Alkaliphilus oremlandii (strain OhILAs)</name>
    <name type="common">Clostridium oremlandii (strain OhILAs)</name>
    <dbReference type="NCBI Taxonomy" id="350688"/>
    <lineage>
        <taxon>Bacteria</taxon>
        <taxon>Bacillati</taxon>
        <taxon>Bacillota</taxon>
        <taxon>Clostridia</taxon>
        <taxon>Peptostreptococcales</taxon>
        <taxon>Natronincolaceae</taxon>
        <taxon>Alkaliphilus</taxon>
    </lineage>
</organism>
<dbReference type="eggNOG" id="COG3166">
    <property type="taxonomic scope" value="Bacteria"/>
</dbReference>
<dbReference type="OrthoDB" id="1707667at2"/>
<protein>
    <recommendedName>
        <fullName evidence="4">Fimbrial assembly family protein</fullName>
    </recommendedName>
</protein>
<dbReference type="KEGG" id="aoe:Clos_1632"/>
<dbReference type="Proteomes" id="UP000000269">
    <property type="component" value="Chromosome"/>
</dbReference>
<evidence type="ECO:0000313" key="2">
    <source>
        <dbReference type="EMBL" id="ABW19175.1"/>
    </source>
</evidence>
<evidence type="ECO:0000256" key="1">
    <source>
        <dbReference type="SAM" id="Phobius"/>
    </source>
</evidence>